<sequence>MPFRFGDLKQRSRASWEAYCRHDFVRALGAGDLPGPAFRHYLQQDYLFLIHFARAFALAAYKSRDLADLRRAGDGLRAILDVELDLHVAYCREWGIDEAALARLPESRATLAYTRYVLDTGNRGDLLDLHVALSPCMIGYAEIALWLLEQPFTRLDGNPYAPWIAMYAGDEFQQAARDEREWVDARLARVDAARFDELVEIFDAAARLEADFWQMGLDLAD</sequence>
<dbReference type="NCBIfam" id="TIGR04306">
    <property type="entry name" value="salvage_TenA"/>
    <property type="match status" value="1"/>
</dbReference>
<dbReference type="InterPro" id="IPR050967">
    <property type="entry name" value="Thiamine_Salvage_TenA"/>
</dbReference>
<evidence type="ECO:0000256" key="1">
    <source>
        <dbReference type="RuleBase" id="RU363093"/>
    </source>
</evidence>
<comment type="function">
    <text evidence="1">Catalyzes an amino-pyrimidine hydrolysis reaction at the C5' of the pyrimidine moiety of thiamine compounds, a reaction that is part of a thiamine salvage pathway.</text>
</comment>
<keyword evidence="1" id="KW-0784">Thiamine biosynthesis</keyword>
<keyword evidence="1" id="KW-0378">Hydrolase</keyword>
<comment type="catalytic activity">
    <reaction evidence="1">
        <text>4-amino-5-aminomethyl-2-methylpyrimidine + H2O = 4-amino-5-hydroxymethyl-2-methylpyrimidine + NH4(+)</text>
        <dbReference type="Rhea" id="RHEA:31799"/>
        <dbReference type="ChEBI" id="CHEBI:15377"/>
        <dbReference type="ChEBI" id="CHEBI:16892"/>
        <dbReference type="ChEBI" id="CHEBI:28938"/>
        <dbReference type="ChEBI" id="CHEBI:63416"/>
        <dbReference type="EC" id="3.5.99.2"/>
    </reaction>
</comment>
<evidence type="ECO:0000259" key="2">
    <source>
        <dbReference type="Pfam" id="PF03070"/>
    </source>
</evidence>
<dbReference type="InterPro" id="IPR016084">
    <property type="entry name" value="Haem_Oase-like_multi-hlx"/>
</dbReference>
<proteinExistence type="inferred from homology"/>
<dbReference type="InterPro" id="IPR004305">
    <property type="entry name" value="Thiaminase-2/PQQC"/>
</dbReference>
<dbReference type="SUPFAM" id="SSF48613">
    <property type="entry name" value="Heme oxygenase-like"/>
    <property type="match status" value="1"/>
</dbReference>
<comment type="catalytic activity">
    <reaction evidence="1">
        <text>thiamine + H2O = 5-(2-hydroxyethyl)-4-methylthiazole + 4-amino-5-hydroxymethyl-2-methylpyrimidine + H(+)</text>
        <dbReference type="Rhea" id="RHEA:17509"/>
        <dbReference type="ChEBI" id="CHEBI:15377"/>
        <dbReference type="ChEBI" id="CHEBI:15378"/>
        <dbReference type="ChEBI" id="CHEBI:16892"/>
        <dbReference type="ChEBI" id="CHEBI:17957"/>
        <dbReference type="ChEBI" id="CHEBI:18385"/>
        <dbReference type="EC" id="3.5.99.2"/>
    </reaction>
</comment>
<name>A0A2I6S8J8_9RHOO</name>
<evidence type="ECO:0000313" key="4">
    <source>
        <dbReference type="Proteomes" id="UP000242205"/>
    </source>
</evidence>
<dbReference type="CDD" id="cd19367">
    <property type="entry name" value="TenA_C_ScTHI20-like"/>
    <property type="match status" value="1"/>
</dbReference>
<protein>
    <recommendedName>
        <fullName evidence="1">Aminopyrimidine aminohydrolase</fullName>
        <ecNumber evidence="1">3.5.99.2</ecNumber>
    </recommendedName>
</protein>
<accession>A0A2I6S8J8</accession>
<dbReference type="InterPro" id="IPR027574">
    <property type="entry name" value="Thiaminase_II"/>
</dbReference>
<comment type="similarity">
    <text evidence="1">Belongs to the TenA family.</text>
</comment>
<dbReference type="RefSeq" id="WP_102247632.1">
    <property type="nucleotide sequence ID" value="NZ_CP025682.1"/>
</dbReference>
<gene>
    <name evidence="3" type="primary">tenA</name>
    <name evidence="3" type="ORF">C0099_11985</name>
</gene>
<dbReference type="AlphaFoldDB" id="A0A2I6S8J8"/>
<dbReference type="PANTHER" id="PTHR43198:SF2">
    <property type="entry name" value="SI:CH1073-67J19.1-RELATED"/>
    <property type="match status" value="1"/>
</dbReference>
<organism evidence="3 4">
    <name type="scientific">Pseudazoarcus pumilus</name>
    <dbReference type="NCBI Taxonomy" id="2067960"/>
    <lineage>
        <taxon>Bacteria</taxon>
        <taxon>Pseudomonadati</taxon>
        <taxon>Pseudomonadota</taxon>
        <taxon>Betaproteobacteria</taxon>
        <taxon>Rhodocyclales</taxon>
        <taxon>Zoogloeaceae</taxon>
        <taxon>Pseudazoarcus</taxon>
    </lineage>
</organism>
<keyword evidence="4" id="KW-1185">Reference proteome</keyword>
<feature type="domain" description="Thiaminase-2/PQQC" evidence="2">
    <location>
        <begin position="11"/>
        <end position="218"/>
    </location>
</feature>
<reference evidence="3 4" key="1">
    <citation type="submission" date="2018-01" db="EMBL/GenBank/DDBJ databases">
        <authorList>
            <person name="Fu G.-Y."/>
        </authorList>
    </citation>
    <scope>NUCLEOTIDE SEQUENCE [LARGE SCALE GENOMIC DNA]</scope>
    <source>
        <strain evidence="3 4">SY39</strain>
    </source>
</reference>
<dbReference type="GO" id="GO:0009229">
    <property type="term" value="P:thiamine diphosphate biosynthetic process"/>
    <property type="evidence" value="ECO:0007669"/>
    <property type="project" value="UniProtKB-UniPathway"/>
</dbReference>
<dbReference type="OrthoDB" id="34166at2"/>
<dbReference type="Gene3D" id="1.20.910.10">
    <property type="entry name" value="Heme oxygenase-like"/>
    <property type="match status" value="1"/>
</dbReference>
<dbReference type="Pfam" id="PF03070">
    <property type="entry name" value="TENA_THI-4"/>
    <property type="match status" value="1"/>
</dbReference>
<dbReference type="GO" id="GO:0009228">
    <property type="term" value="P:thiamine biosynthetic process"/>
    <property type="evidence" value="ECO:0007669"/>
    <property type="project" value="UniProtKB-KW"/>
</dbReference>
<dbReference type="PANTHER" id="PTHR43198">
    <property type="entry name" value="BIFUNCTIONAL TH2 PROTEIN"/>
    <property type="match status" value="1"/>
</dbReference>
<comment type="pathway">
    <text evidence="1">Cofactor biosynthesis; thiamine diphosphate biosynthesis.</text>
</comment>
<dbReference type="KEGG" id="atw:C0099_11985"/>
<evidence type="ECO:0000313" key="3">
    <source>
        <dbReference type="EMBL" id="AUN95584.1"/>
    </source>
</evidence>
<dbReference type="GO" id="GO:0050334">
    <property type="term" value="F:thiaminase activity"/>
    <property type="evidence" value="ECO:0007669"/>
    <property type="project" value="UniProtKB-EC"/>
</dbReference>
<dbReference type="GO" id="GO:0005829">
    <property type="term" value="C:cytosol"/>
    <property type="evidence" value="ECO:0007669"/>
    <property type="project" value="TreeGrafter"/>
</dbReference>
<dbReference type="EMBL" id="CP025682">
    <property type="protein sequence ID" value="AUN95584.1"/>
    <property type="molecule type" value="Genomic_DNA"/>
</dbReference>
<dbReference type="EC" id="3.5.99.2" evidence="1"/>
<dbReference type="UniPathway" id="UPA00060"/>
<dbReference type="Proteomes" id="UP000242205">
    <property type="component" value="Chromosome"/>
</dbReference>